<accession>A0A1N6E835</accession>
<keyword evidence="3" id="KW-1185">Reference proteome</keyword>
<keyword evidence="1" id="KW-0472">Membrane</keyword>
<dbReference type="AlphaFoldDB" id="A0A1N6E835"/>
<protein>
    <submittedName>
        <fullName evidence="2">Uncharacterized protein</fullName>
    </submittedName>
</protein>
<evidence type="ECO:0000313" key="3">
    <source>
        <dbReference type="Proteomes" id="UP000185003"/>
    </source>
</evidence>
<evidence type="ECO:0000313" key="2">
    <source>
        <dbReference type="EMBL" id="SIN79184.1"/>
    </source>
</evidence>
<gene>
    <name evidence="2" type="ORF">SAMN04488055_1379</name>
</gene>
<keyword evidence="1" id="KW-0812">Transmembrane</keyword>
<dbReference type="Proteomes" id="UP000185003">
    <property type="component" value="Unassembled WGS sequence"/>
</dbReference>
<dbReference type="STRING" id="536979.SAMN04488055_1379"/>
<name>A0A1N6E835_9BACT</name>
<dbReference type="RefSeq" id="WP_343307537.1">
    <property type="nucleotide sequence ID" value="NZ_CP154260.1"/>
</dbReference>
<dbReference type="EMBL" id="FSRA01000001">
    <property type="protein sequence ID" value="SIN79184.1"/>
    <property type="molecule type" value="Genomic_DNA"/>
</dbReference>
<keyword evidence="1" id="KW-1133">Transmembrane helix</keyword>
<sequence>MTEPNEKPPLFPRWSTWYLLVAVWLVSLIILFYVFTKTYS</sequence>
<evidence type="ECO:0000256" key="1">
    <source>
        <dbReference type="SAM" id="Phobius"/>
    </source>
</evidence>
<proteinExistence type="predicted"/>
<feature type="transmembrane region" description="Helical" evidence="1">
    <location>
        <begin position="16"/>
        <end position="35"/>
    </location>
</feature>
<organism evidence="2 3">
    <name type="scientific">Chitinophaga niabensis</name>
    <dbReference type="NCBI Taxonomy" id="536979"/>
    <lineage>
        <taxon>Bacteria</taxon>
        <taxon>Pseudomonadati</taxon>
        <taxon>Bacteroidota</taxon>
        <taxon>Chitinophagia</taxon>
        <taxon>Chitinophagales</taxon>
        <taxon>Chitinophagaceae</taxon>
        <taxon>Chitinophaga</taxon>
    </lineage>
</organism>
<reference evidence="2 3" key="1">
    <citation type="submission" date="2016-11" db="EMBL/GenBank/DDBJ databases">
        <authorList>
            <person name="Jaros S."/>
            <person name="Januszkiewicz K."/>
            <person name="Wedrychowicz H."/>
        </authorList>
    </citation>
    <scope>NUCLEOTIDE SEQUENCE [LARGE SCALE GENOMIC DNA]</scope>
    <source>
        <strain evidence="2 3">DSM 24787</strain>
    </source>
</reference>